<proteinExistence type="predicted"/>
<evidence type="ECO:0000256" key="9">
    <source>
        <dbReference type="SAM" id="Phobius"/>
    </source>
</evidence>
<dbReference type="SMART" id="SM00044">
    <property type="entry name" value="CYCc"/>
    <property type="match status" value="1"/>
</dbReference>
<keyword evidence="5 9" id="KW-0472">Membrane</keyword>
<organism evidence="11">
    <name type="scientific">Lepeophtheirus salmonis</name>
    <name type="common">Salmon louse</name>
    <name type="synonym">Caligus salmonis</name>
    <dbReference type="NCBI Taxonomy" id="72036"/>
    <lineage>
        <taxon>Eukaryota</taxon>
        <taxon>Metazoa</taxon>
        <taxon>Ecdysozoa</taxon>
        <taxon>Arthropoda</taxon>
        <taxon>Crustacea</taxon>
        <taxon>Multicrustacea</taxon>
        <taxon>Hexanauplia</taxon>
        <taxon>Copepoda</taxon>
        <taxon>Siphonostomatoida</taxon>
        <taxon>Caligidae</taxon>
        <taxon>Lepeophtheirus</taxon>
    </lineage>
</organism>
<evidence type="ECO:0000256" key="2">
    <source>
        <dbReference type="ARBA" id="ARBA00022692"/>
    </source>
</evidence>
<reference evidence="11" key="1">
    <citation type="submission" date="2014-05" db="EMBL/GenBank/DDBJ databases">
        <authorList>
            <person name="Chronopoulou M."/>
        </authorList>
    </citation>
    <scope>NUCLEOTIDE SEQUENCE</scope>
    <source>
        <tissue evidence="11">Whole organism</tissue>
    </source>
</reference>
<evidence type="ECO:0000256" key="4">
    <source>
        <dbReference type="ARBA" id="ARBA00022989"/>
    </source>
</evidence>
<keyword evidence="4 9" id="KW-1133">Transmembrane helix</keyword>
<dbReference type="InterPro" id="IPR013587">
    <property type="entry name" value="Nitrate/nitrite_sensing"/>
</dbReference>
<sequence length="653" mass="74765">PKVDVELSDLDSNSNNSDVFSHQTKINDEISTNRSNNDDTDVSSSHSVFSSHAMKMGFYQINLGTKNGQRLHSIHMLILPLIPVGILLGQNTSNYISHSSSANEIKNVEQQVNQALDLSSLVQRLQEERAAVALNIFTETEVKNFEYLQNYTTINISEFSLVTTFDKTDTILQNIKNWPQIEWVNYFDTKLKFQIQHSIFRTKIRGGEATIFEVIDWYNQITSFLLTYISYSIHDSDVSDFYRYIISFKNILRSLEYASKTGVYGLRYFTTGNLDRVHYHSLIKNEMLRNEYLNQTFNFIPSLRKEYEDNIRSKTLEDIYHGILEKNASEIGDISYIVNYFSHQIKYQRNTRLIIEKLAKSIGKFVEKEFQKYNSRKIIPLVLIILLSIFIPIVVYITLQASASMFRYSTLYDEKVSIFRQEKRRNEKLLTELLPLPIIREMKRGLIPRPVAFSSVTVFLCDIVGFTKLASESTAQQIIQFLNSLYNLFDSRLENYDVYKVETIGDAYMVASGIPIENENHAPEIAKMSLDIIAKVVTFEVQHKPGYRLRIRVGIHSGDCVGGVVGSKIPHYSIFGSTVDIAGQLEALSKPMKIQISDSTKSLLEKDGTFTISSRGSPIHIKGFGSVHTYWLLGRKVETNSSYISDGKSSNYR</sequence>
<dbReference type="GO" id="GO:0005886">
    <property type="term" value="C:plasma membrane"/>
    <property type="evidence" value="ECO:0007669"/>
    <property type="project" value="TreeGrafter"/>
</dbReference>
<feature type="transmembrane region" description="Helical" evidence="9">
    <location>
        <begin position="378"/>
        <end position="399"/>
    </location>
</feature>
<dbReference type="Gene3D" id="3.30.70.1230">
    <property type="entry name" value="Nucleotide cyclase"/>
    <property type="match status" value="1"/>
</dbReference>
<dbReference type="AlphaFoldDB" id="A0A0K2UYW4"/>
<feature type="domain" description="Guanylate cyclase" evidence="10">
    <location>
        <begin position="457"/>
        <end position="586"/>
    </location>
</feature>
<dbReference type="InterPro" id="IPR050401">
    <property type="entry name" value="Cyclic_nucleotide_synthase"/>
</dbReference>
<dbReference type="PROSITE" id="PS50125">
    <property type="entry name" value="GUANYLATE_CYCLASE_2"/>
    <property type="match status" value="1"/>
</dbReference>
<name>A0A0K2UYW4_LEPSM</name>
<dbReference type="Pfam" id="PF00211">
    <property type="entry name" value="Guanylate_cyc"/>
    <property type="match status" value="1"/>
</dbReference>
<feature type="non-terminal residue" evidence="11">
    <location>
        <position position="1"/>
    </location>
</feature>
<dbReference type="PANTHER" id="PTHR11920:SF274">
    <property type="entry name" value="GUANYLATE CYCLASE"/>
    <property type="match status" value="1"/>
</dbReference>
<evidence type="ECO:0000256" key="3">
    <source>
        <dbReference type="ARBA" id="ARBA00022741"/>
    </source>
</evidence>
<dbReference type="Pfam" id="PF08376">
    <property type="entry name" value="NIT"/>
    <property type="match status" value="1"/>
</dbReference>
<dbReference type="EMBL" id="HACA01026098">
    <property type="protein sequence ID" value="CDW43459.1"/>
    <property type="molecule type" value="Transcribed_RNA"/>
</dbReference>
<protein>
    <recommendedName>
        <fullName evidence="10">Guanylate cyclase domain-containing protein</fullName>
    </recommendedName>
</protein>
<evidence type="ECO:0000313" key="11">
    <source>
        <dbReference type="EMBL" id="CDW43459.1"/>
    </source>
</evidence>
<feature type="region of interest" description="Disordered" evidence="8">
    <location>
        <begin position="1"/>
        <end position="45"/>
    </location>
</feature>
<keyword evidence="2 9" id="KW-0812">Transmembrane</keyword>
<dbReference type="GO" id="GO:0004383">
    <property type="term" value="F:guanylate cyclase activity"/>
    <property type="evidence" value="ECO:0007669"/>
    <property type="project" value="TreeGrafter"/>
</dbReference>
<evidence type="ECO:0000256" key="1">
    <source>
        <dbReference type="ARBA" id="ARBA00004370"/>
    </source>
</evidence>
<keyword evidence="7" id="KW-0456">Lyase</keyword>
<dbReference type="PANTHER" id="PTHR11920">
    <property type="entry name" value="GUANYLYL CYCLASE"/>
    <property type="match status" value="1"/>
</dbReference>
<dbReference type="SUPFAM" id="SSF55073">
    <property type="entry name" value="Nucleotide cyclase"/>
    <property type="match status" value="1"/>
</dbReference>
<dbReference type="GO" id="GO:0004016">
    <property type="term" value="F:adenylate cyclase activity"/>
    <property type="evidence" value="ECO:0007669"/>
    <property type="project" value="TreeGrafter"/>
</dbReference>
<dbReference type="CDD" id="cd07302">
    <property type="entry name" value="CHD"/>
    <property type="match status" value="1"/>
</dbReference>
<dbReference type="GO" id="GO:0000166">
    <property type="term" value="F:nucleotide binding"/>
    <property type="evidence" value="ECO:0007669"/>
    <property type="project" value="UniProtKB-KW"/>
</dbReference>
<dbReference type="FunFam" id="3.30.70.1230:FF:000030">
    <property type="entry name" value="Si:ch211-215j19.12"/>
    <property type="match status" value="1"/>
</dbReference>
<accession>A0A0K2UYW4</accession>
<dbReference type="InterPro" id="IPR001054">
    <property type="entry name" value="A/G_cyclase"/>
</dbReference>
<dbReference type="GO" id="GO:0035556">
    <property type="term" value="P:intracellular signal transduction"/>
    <property type="evidence" value="ECO:0007669"/>
    <property type="project" value="InterPro"/>
</dbReference>
<evidence type="ECO:0000256" key="8">
    <source>
        <dbReference type="SAM" id="MobiDB-lite"/>
    </source>
</evidence>
<dbReference type="InterPro" id="IPR029787">
    <property type="entry name" value="Nucleotide_cyclase"/>
</dbReference>
<dbReference type="GO" id="GO:0001653">
    <property type="term" value="F:peptide receptor activity"/>
    <property type="evidence" value="ECO:0007669"/>
    <property type="project" value="TreeGrafter"/>
</dbReference>
<comment type="subcellular location">
    <subcellularLocation>
        <location evidence="1">Membrane</location>
    </subcellularLocation>
</comment>
<dbReference type="GO" id="GO:0007168">
    <property type="term" value="P:receptor guanylyl cyclase signaling pathway"/>
    <property type="evidence" value="ECO:0007669"/>
    <property type="project" value="TreeGrafter"/>
</dbReference>
<evidence type="ECO:0000256" key="6">
    <source>
        <dbReference type="ARBA" id="ARBA00023180"/>
    </source>
</evidence>
<keyword evidence="6" id="KW-0325">Glycoprotein</keyword>
<evidence type="ECO:0000259" key="10">
    <source>
        <dbReference type="PROSITE" id="PS50125"/>
    </source>
</evidence>
<evidence type="ECO:0000256" key="5">
    <source>
        <dbReference type="ARBA" id="ARBA00023136"/>
    </source>
</evidence>
<keyword evidence="3" id="KW-0547">Nucleotide-binding</keyword>
<dbReference type="OrthoDB" id="1890790at2759"/>
<evidence type="ECO:0000256" key="7">
    <source>
        <dbReference type="ARBA" id="ARBA00023239"/>
    </source>
</evidence>